<dbReference type="PANTHER" id="PTHR46734:SF1">
    <property type="entry name" value="TELOMERIC REPEAT-BINDING FACTOR 1"/>
    <property type="match status" value="1"/>
</dbReference>
<protein>
    <recommendedName>
        <fullName evidence="3">Myb-like domain-containing protein</fullName>
    </recommendedName>
</protein>
<dbReference type="PROSITE" id="PS50090">
    <property type="entry name" value="MYB_LIKE"/>
    <property type="match status" value="1"/>
</dbReference>
<dbReference type="PANTHER" id="PTHR46734">
    <property type="entry name" value="TELOMERIC REPEAT-BINDING FACTOR 1 TERF1"/>
    <property type="match status" value="1"/>
</dbReference>
<gene>
    <name evidence="4" type="ORF">B0I35DRAFT_454462</name>
</gene>
<name>A0A8K0SFB2_9HYPO</name>
<dbReference type="OrthoDB" id="1109245at2759"/>
<dbReference type="SUPFAM" id="SSF46689">
    <property type="entry name" value="Homeodomain-like"/>
    <property type="match status" value="2"/>
</dbReference>
<feature type="compositionally biased region" description="Polar residues" evidence="2">
    <location>
        <begin position="257"/>
        <end position="266"/>
    </location>
</feature>
<evidence type="ECO:0000313" key="4">
    <source>
        <dbReference type="EMBL" id="KAH7304901.1"/>
    </source>
</evidence>
<feature type="compositionally biased region" description="Basic and acidic residues" evidence="2">
    <location>
        <begin position="74"/>
        <end position="86"/>
    </location>
</feature>
<feature type="domain" description="Myb-like" evidence="3">
    <location>
        <begin position="185"/>
        <end position="238"/>
    </location>
</feature>
<feature type="compositionally biased region" description="Basic and acidic residues" evidence="2">
    <location>
        <begin position="155"/>
        <end position="167"/>
    </location>
</feature>
<reference evidence="4" key="1">
    <citation type="journal article" date="2021" name="Nat. Commun.">
        <title>Genetic determinants of endophytism in the Arabidopsis root mycobiome.</title>
        <authorList>
            <person name="Mesny F."/>
            <person name="Miyauchi S."/>
            <person name="Thiergart T."/>
            <person name="Pickel B."/>
            <person name="Atanasova L."/>
            <person name="Karlsson M."/>
            <person name="Huettel B."/>
            <person name="Barry K.W."/>
            <person name="Haridas S."/>
            <person name="Chen C."/>
            <person name="Bauer D."/>
            <person name="Andreopoulos W."/>
            <person name="Pangilinan J."/>
            <person name="LaButti K."/>
            <person name="Riley R."/>
            <person name="Lipzen A."/>
            <person name="Clum A."/>
            <person name="Drula E."/>
            <person name="Henrissat B."/>
            <person name="Kohler A."/>
            <person name="Grigoriev I.V."/>
            <person name="Martin F.M."/>
            <person name="Hacquard S."/>
        </authorList>
    </citation>
    <scope>NUCLEOTIDE SEQUENCE</scope>
    <source>
        <strain evidence="4">MPI-CAGE-CH-0235</strain>
    </source>
</reference>
<evidence type="ECO:0000259" key="3">
    <source>
        <dbReference type="PROSITE" id="PS50090"/>
    </source>
</evidence>
<comment type="caution">
    <text evidence="4">The sequence shown here is derived from an EMBL/GenBank/DDBJ whole genome shotgun (WGS) entry which is preliminary data.</text>
</comment>
<keyword evidence="5" id="KW-1185">Reference proteome</keyword>
<proteinExistence type="predicted"/>
<dbReference type="Pfam" id="PF23588">
    <property type="entry name" value="HTH_CHD1_Hrp3"/>
    <property type="match status" value="1"/>
</dbReference>
<dbReference type="InterPro" id="IPR009057">
    <property type="entry name" value="Homeodomain-like_sf"/>
</dbReference>
<feature type="region of interest" description="Disordered" evidence="2">
    <location>
        <begin position="417"/>
        <end position="492"/>
    </location>
</feature>
<accession>A0A8K0SFB2</accession>
<feature type="compositionally biased region" description="Basic residues" evidence="2">
    <location>
        <begin position="180"/>
        <end position="191"/>
    </location>
</feature>
<feature type="region of interest" description="Disordered" evidence="2">
    <location>
        <begin position="312"/>
        <end position="331"/>
    </location>
</feature>
<dbReference type="CDD" id="cd11660">
    <property type="entry name" value="SANT_TRF"/>
    <property type="match status" value="2"/>
</dbReference>
<feature type="compositionally biased region" description="Low complexity" evidence="2">
    <location>
        <begin position="478"/>
        <end position="492"/>
    </location>
</feature>
<feature type="compositionally biased region" description="Polar residues" evidence="2">
    <location>
        <begin position="140"/>
        <end position="151"/>
    </location>
</feature>
<evidence type="ECO:0000256" key="1">
    <source>
        <dbReference type="ARBA" id="ARBA00023242"/>
    </source>
</evidence>
<dbReference type="Proteomes" id="UP000813444">
    <property type="component" value="Unassembled WGS sequence"/>
</dbReference>
<feature type="region of interest" description="Disordered" evidence="2">
    <location>
        <begin position="247"/>
        <end position="266"/>
    </location>
</feature>
<dbReference type="InterPro" id="IPR052450">
    <property type="entry name" value="TRBD-Containing_Protein"/>
</dbReference>
<feature type="region of interest" description="Disordered" evidence="2">
    <location>
        <begin position="279"/>
        <end position="305"/>
    </location>
</feature>
<feature type="region of interest" description="Disordered" evidence="2">
    <location>
        <begin position="64"/>
        <end position="86"/>
    </location>
</feature>
<keyword evidence="1" id="KW-0539">Nucleus</keyword>
<organism evidence="4 5">
    <name type="scientific">Stachybotrys elegans</name>
    <dbReference type="NCBI Taxonomy" id="80388"/>
    <lineage>
        <taxon>Eukaryota</taxon>
        <taxon>Fungi</taxon>
        <taxon>Dikarya</taxon>
        <taxon>Ascomycota</taxon>
        <taxon>Pezizomycotina</taxon>
        <taxon>Sordariomycetes</taxon>
        <taxon>Hypocreomycetidae</taxon>
        <taxon>Hypocreales</taxon>
        <taxon>Stachybotryaceae</taxon>
        <taxon>Stachybotrys</taxon>
    </lineage>
</organism>
<feature type="compositionally biased region" description="Basic residues" evidence="2">
    <location>
        <begin position="317"/>
        <end position="326"/>
    </location>
</feature>
<dbReference type="InterPro" id="IPR001005">
    <property type="entry name" value="SANT/Myb"/>
</dbReference>
<dbReference type="AlphaFoldDB" id="A0A8K0SFB2"/>
<evidence type="ECO:0000313" key="5">
    <source>
        <dbReference type="Proteomes" id="UP000813444"/>
    </source>
</evidence>
<dbReference type="InterPro" id="IPR056302">
    <property type="entry name" value="CHD1-2/Hrp3_HTH"/>
</dbReference>
<dbReference type="EMBL" id="JAGPNK010000020">
    <property type="protein sequence ID" value="KAH7304901.1"/>
    <property type="molecule type" value="Genomic_DNA"/>
</dbReference>
<dbReference type="SMART" id="SM00717">
    <property type="entry name" value="SANT"/>
    <property type="match status" value="2"/>
</dbReference>
<evidence type="ECO:0000256" key="2">
    <source>
        <dbReference type="SAM" id="MobiDB-lite"/>
    </source>
</evidence>
<dbReference type="Gene3D" id="1.10.10.60">
    <property type="entry name" value="Homeodomain-like"/>
    <property type="match status" value="2"/>
</dbReference>
<feature type="region of interest" description="Disordered" evidence="2">
    <location>
        <begin position="134"/>
        <end position="194"/>
    </location>
</feature>
<sequence length="492" mass="55186">MATIEPRLIHLLNGSTTPQLPHADLPALHPLPRLSSDRPLPALEPGANSRISSYPLRPLWGDVESSEQEGLHAGAREDGHDPSDDAAMKKRTHVLNGKEDFVQLPQPMKKQKATQNALVMPPIINGLHEPPPYTAMFPPISSTSFSQNDGGSKQLLHDIHHSHERKSSKQSSPETDKFGGKIRKRAVKPRRKWSEEETKHLLLGVNRHGVGKWTCILEDPDFSFNDRTAGDLKDRFRTCCPDELRTVHRGSHPVSPSMPSADTTTKAKSGIMSENILIEEEGSHHSDEAAQQDVRPKKSRAHRKKMTDLAELGIHGPFKKSHRRERRPFTDNDDREILEGLDIYGPAWTKIQRDSRFNFSARQPTDLRDRVRNKYPELYQRIEKGTFQPREARASAFLEPSVTISFDNSMQRAKVAAMEPQMTGSNRREDMPRWTMQTESHEDNAPPISGGEMGISRLLLDDSRASHGPPRRVKEAFSGSSSPSGTASEARS</sequence>